<evidence type="ECO:0000256" key="1">
    <source>
        <dbReference type="SAM" id="MobiDB-lite"/>
    </source>
</evidence>
<reference evidence="2" key="1">
    <citation type="journal article" date="2020" name="Nat. Commun.">
        <title>Large-scale genome sequencing of mycorrhizal fungi provides insights into the early evolution of symbiotic traits.</title>
        <authorList>
            <person name="Miyauchi S."/>
            <person name="Kiss E."/>
            <person name="Kuo A."/>
            <person name="Drula E."/>
            <person name="Kohler A."/>
            <person name="Sanchez-Garcia M."/>
            <person name="Morin E."/>
            <person name="Andreopoulos B."/>
            <person name="Barry K.W."/>
            <person name="Bonito G."/>
            <person name="Buee M."/>
            <person name="Carver A."/>
            <person name="Chen C."/>
            <person name="Cichocki N."/>
            <person name="Clum A."/>
            <person name="Culley D."/>
            <person name="Crous P.W."/>
            <person name="Fauchery L."/>
            <person name="Girlanda M."/>
            <person name="Hayes R.D."/>
            <person name="Keri Z."/>
            <person name="LaButti K."/>
            <person name="Lipzen A."/>
            <person name="Lombard V."/>
            <person name="Magnuson J."/>
            <person name="Maillard F."/>
            <person name="Murat C."/>
            <person name="Nolan M."/>
            <person name="Ohm R.A."/>
            <person name="Pangilinan J."/>
            <person name="Pereira M.F."/>
            <person name="Perotto S."/>
            <person name="Peter M."/>
            <person name="Pfister S."/>
            <person name="Riley R."/>
            <person name="Sitrit Y."/>
            <person name="Stielow J.B."/>
            <person name="Szollosi G."/>
            <person name="Zifcakova L."/>
            <person name="Stursova M."/>
            <person name="Spatafora J.W."/>
            <person name="Tedersoo L."/>
            <person name="Vaario L.M."/>
            <person name="Yamada A."/>
            <person name="Yan M."/>
            <person name="Wang P."/>
            <person name="Xu J."/>
            <person name="Bruns T."/>
            <person name="Baldrian P."/>
            <person name="Vilgalys R."/>
            <person name="Dunand C."/>
            <person name="Henrissat B."/>
            <person name="Grigoriev I.V."/>
            <person name="Hibbett D."/>
            <person name="Nagy L.G."/>
            <person name="Martin F.M."/>
        </authorList>
    </citation>
    <scope>NUCLEOTIDE SEQUENCE</scope>
    <source>
        <strain evidence="2">UH-Tt-Lm1</strain>
    </source>
</reference>
<reference evidence="2" key="2">
    <citation type="submission" date="2020-11" db="EMBL/GenBank/DDBJ databases">
        <authorList>
            <consortium name="DOE Joint Genome Institute"/>
            <person name="Kuo A."/>
            <person name="Miyauchi S."/>
            <person name="Kiss E."/>
            <person name="Drula E."/>
            <person name="Kohler A."/>
            <person name="Sanchez-Garcia M."/>
            <person name="Andreopoulos B."/>
            <person name="Barry K.W."/>
            <person name="Bonito G."/>
            <person name="Buee M."/>
            <person name="Carver A."/>
            <person name="Chen C."/>
            <person name="Cichocki N."/>
            <person name="Clum A."/>
            <person name="Culley D."/>
            <person name="Crous P.W."/>
            <person name="Fauchery L."/>
            <person name="Girlanda M."/>
            <person name="Hayes R."/>
            <person name="Keri Z."/>
            <person name="Labutti K."/>
            <person name="Lipzen A."/>
            <person name="Lombard V."/>
            <person name="Magnuson J."/>
            <person name="Maillard F."/>
            <person name="Morin E."/>
            <person name="Murat C."/>
            <person name="Nolan M."/>
            <person name="Ohm R."/>
            <person name="Pangilinan J."/>
            <person name="Pereira M."/>
            <person name="Perotto S."/>
            <person name="Peter M."/>
            <person name="Riley R."/>
            <person name="Sitrit Y."/>
            <person name="Stielow B."/>
            <person name="Szollosi G."/>
            <person name="Zifcakova L."/>
            <person name="Stursova M."/>
            <person name="Spatafora J.W."/>
            <person name="Tedersoo L."/>
            <person name="Vaario L.-M."/>
            <person name="Yamada A."/>
            <person name="Yan M."/>
            <person name="Wang P."/>
            <person name="Xu J."/>
            <person name="Bruns T."/>
            <person name="Baldrian P."/>
            <person name="Vilgalys R."/>
            <person name="Henrissat B."/>
            <person name="Grigoriev I.V."/>
            <person name="Hibbett D."/>
            <person name="Nagy L.G."/>
            <person name="Martin F.M."/>
        </authorList>
    </citation>
    <scope>NUCLEOTIDE SEQUENCE</scope>
    <source>
        <strain evidence="2">UH-Tt-Lm1</strain>
    </source>
</reference>
<proteinExistence type="predicted"/>
<keyword evidence="3" id="KW-1185">Reference proteome</keyword>
<feature type="region of interest" description="Disordered" evidence="1">
    <location>
        <begin position="59"/>
        <end position="80"/>
    </location>
</feature>
<evidence type="ECO:0000313" key="3">
    <source>
        <dbReference type="Proteomes" id="UP000736335"/>
    </source>
</evidence>
<dbReference type="AlphaFoldDB" id="A0A9P6L056"/>
<accession>A0A9P6L056</accession>
<name>A0A9P6L056_9AGAM</name>
<evidence type="ECO:0000313" key="2">
    <source>
        <dbReference type="EMBL" id="KAF9777478.1"/>
    </source>
</evidence>
<comment type="caution">
    <text evidence="2">The sequence shown here is derived from an EMBL/GenBank/DDBJ whole genome shotgun (WGS) entry which is preliminary data.</text>
</comment>
<gene>
    <name evidence="2" type="ORF">BJ322DRAFT_1025739</name>
</gene>
<sequence length="209" mass="22015">MRGQGGISTHLSSTMGGSIGRLASRWRNGNKKGCSRANHFLAEELFPPVNVIVTPEQLEGGGHDAQVPTGSPALEDSGDGNEAAHTVQEVINALKVLKGASAITGAPGEGVFELFVVPVVNMLEMHPPAHARRLLACAAHPNMPLKHPEGGIVNVALQDPGNLSFNPTSGYLLSKDTASSATPKAVEGRRKVRGVPSKDRAERIFWVGH</sequence>
<protein>
    <submittedName>
        <fullName evidence="2">Uncharacterized protein</fullName>
    </submittedName>
</protein>
<dbReference type="EMBL" id="WIUZ02000037">
    <property type="protein sequence ID" value="KAF9777478.1"/>
    <property type="molecule type" value="Genomic_DNA"/>
</dbReference>
<organism evidence="2 3">
    <name type="scientific">Thelephora terrestris</name>
    <dbReference type="NCBI Taxonomy" id="56493"/>
    <lineage>
        <taxon>Eukaryota</taxon>
        <taxon>Fungi</taxon>
        <taxon>Dikarya</taxon>
        <taxon>Basidiomycota</taxon>
        <taxon>Agaricomycotina</taxon>
        <taxon>Agaricomycetes</taxon>
        <taxon>Thelephorales</taxon>
        <taxon>Thelephoraceae</taxon>
        <taxon>Thelephora</taxon>
    </lineage>
</organism>
<dbReference type="Proteomes" id="UP000736335">
    <property type="component" value="Unassembled WGS sequence"/>
</dbReference>